<dbReference type="OrthoDB" id="1680494at2"/>
<evidence type="ECO:0000313" key="1">
    <source>
        <dbReference type="EMBL" id="RAI01648.1"/>
    </source>
</evidence>
<evidence type="ECO:0008006" key="3">
    <source>
        <dbReference type="Google" id="ProtNLM"/>
    </source>
</evidence>
<evidence type="ECO:0000313" key="2">
    <source>
        <dbReference type="Proteomes" id="UP000249590"/>
    </source>
</evidence>
<comment type="caution">
    <text evidence="1">The sequence shown here is derived from an EMBL/GenBank/DDBJ whole genome shotgun (WGS) entry which is preliminary data.</text>
</comment>
<sequence>MTAAGHCHPGGAAARGRPSRRDVLALLALLAAAPRAAAKDRPVVAMLGLASEEADSAFLERFRSGLAANGVVEGETIVLEHRHASGDMTLAGRQIAELVALGADVFVVPGPAAARLVKSMTGVPVVSGGLPLADPFLFESLGRPGGTVSGLSSFGEDLAAKRIEVIREALPDLRLLGVMHNVTDPVYSDWGEKSEEAARAAGLATMRLPLESGSPAEVDGLLGGFKASGGDVVLVIRDFLTHTNRLHICEAAARLGLPLVSEHPIFVEAGALMAYSEDVDAAMTHIASFVVRILDGTPAGEIPIELPTRFRLYLNLATADRLGIVFPPSLIARADSVLE</sequence>
<proteinExistence type="predicted"/>
<name>A0A8B2NTP5_9HYPH</name>
<dbReference type="Proteomes" id="UP000249590">
    <property type="component" value="Unassembled WGS sequence"/>
</dbReference>
<dbReference type="AlphaFoldDB" id="A0A8B2NTP5"/>
<dbReference type="RefSeq" id="WP_111344650.1">
    <property type="nucleotide sequence ID" value="NZ_QHHQ01000002.1"/>
</dbReference>
<dbReference type="EMBL" id="QHHQ01000002">
    <property type="protein sequence ID" value="RAI01648.1"/>
    <property type="molecule type" value="Genomic_DNA"/>
</dbReference>
<dbReference type="InterPro" id="IPR007487">
    <property type="entry name" value="ABC_transpt-TYRBP-like"/>
</dbReference>
<dbReference type="CDD" id="cd06325">
    <property type="entry name" value="PBP1_ABC_unchar_transporter"/>
    <property type="match status" value="1"/>
</dbReference>
<reference evidence="1 2" key="1">
    <citation type="submission" date="2018-05" db="EMBL/GenBank/DDBJ databases">
        <title>Acuticoccus sediminis sp. nov., isolated from deep-sea sediment of Indian Ocean.</title>
        <authorList>
            <person name="Liu X."/>
            <person name="Lai Q."/>
            <person name="Du Y."/>
            <person name="Sun F."/>
            <person name="Zhang X."/>
            <person name="Wang S."/>
            <person name="Shao Z."/>
        </authorList>
    </citation>
    <scope>NUCLEOTIDE SEQUENCE [LARGE SCALE GENOMIC DNA]</scope>
    <source>
        <strain evidence="1 2">PTG4-2</strain>
    </source>
</reference>
<dbReference type="Gene3D" id="3.40.50.2300">
    <property type="match status" value="2"/>
</dbReference>
<accession>A0A8B2NTP5</accession>
<gene>
    <name evidence="1" type="ORF">DLJ53_09540</name>
</gene>
<dbReference type="Pfam" id="PF04392">
    <property type="entry name" value="ABC_sub_bind"/>
    <property type="match status" value="1"/>
</dbReference>
<dbReference type="PANTHER" id="PTHR35271">
    <property type="entry name" value="ABC TRANSPORTER, SUBSTRATE-BINDING LIPOPROTEIN-RELATED"/>
    <property type="match status" value="1"/>
</dbReference>
<protein>
    <recommendedName>
        <fullName evidence="3">ABC transport system substrate-binding protein</fullName>
    </recommendedName>
</protein>
<organism evidence="1 2">
    <name type="scientific">Acuticoccus sediminis</name>
    <dbReference type="NCBI Taxonomy" id="2184697"/>
    <lineage>
        <taxon>Bacteria</taxon>
        <taxon>Pseudomonadati</taxon>
        <taxon>Pseudomonadota</taxon>
        <taxon>Alphaproteobacteria</taxon>
        <taxon>Hyphomicrobiales</taxon>
        <taxon>Amorphaceae</taxon>
        <taxon>Acuticoccus</taxon>
    </lineage>
</organism>
<keyword evidence="2" id="KW-1185">Reference proteome</keyword>
<dbReference type="PANTHER" id="PTHR35271:SF1">
    <property type="entry name" value="ABC TRANSPORTER, SUBSTRATE-BINDING LIPOPROTEIN"/>
    <property type="match status" value="1"/>
</dbReference>